<dbReference type="EMBL" id="CP133618">
    <property type="protein sequence ID" value="WMV37141.1"/>
    <property type="molecule type" value="Genomic_DNA"/>
</dbReference>
<name>A0AAF0R7T4_SOLVR</name>
<dbReference type="Proteomes" id="UP001234989">
    <property type="component" value="Chromosome 7"/>
</dbReference>
<evidence type="ECO:0000313" key="2">
    <source>
        <dbReference type="Proteomes" id="UP001234989"/>
    </source>
</evidence>
<dbReference type="AlphaFoldDB" id="A0AAF0R7T4"/>
<sequence length="77" mass="8666">SVPSSEEENQVGERKEQSADCRVVPRCIVRSPKVTDLEDVKGQDRKAMKLAKGCIAEWIGEPDLLRGMALATHFWRL</sequence>
<keyword evidence="2" id="KW-1185">Reference proteome</keyword>
<accession>A0AAF0R7T4</accession>
<proteinExistence type="predicted"/>
<reference evidence="1" key="1">
    <citation type="submission" date="2023-08" db="EMBL/GenBank/DDBJ databases">
        <title>A de novo genome assembly of Solanum verrucosum Schlechtendal, a Mexican diploid species geographically isolated from the other diploid A-genome species in potato relatives.</title>
        <authorList>
            <person name="Hosaka K."/>
        </authorList>
    </citation>
    <scope>NUCLEOTIDE SEQUENCE</scope>
    <source>
        <tissue evidence="1">Young leaves</tissue>
    </source>
</reference>
<organism evidence="1 2">
    <name type="scientific">Solanum verrucosum</name>
    <dbReference type="NCBI Taxonomy" id="315347"/>
    <lineage>
        <taxon>Eukaryota</taxon>
        <taxon>Viridiplantae</taxon>
        <taxon>Streptophyta</taxon>
        <taxon>Embryophyta</taxon>
        <taxon>Tracheophyta</taxon>
        <taxon>Spermatophyta</taxon>
        <taxon>Magnoliopsida</taxon>
        <taxon>eudicotyledons</taxon>
        <taxon>Gunneridae</taxon>
        <taxon>Pentapetalae</taxon>
        <taxon>asterids</taxon>
        <taxon>lamiids</taxon>
        <taxon>Solanales</taxon>
        <taxon>Solanaceae</taxon>
        <taxon>Solanoideae</taxon>
        <taxon>Solaneae</taxon>
        <taxon>Solanum</taxon>
    </lineage>
</organism>
<feature type="non-terminal residue" evidence="1">
    <location>
        <position position="1"/>
    </location>
</feature>
<protein>
    <submittedName>
        <fullName evidence="1">Uncharacterized protein</fullName>
    </submittedName>
</protein>
<evidence type="ECO:0000313" key="1">
    <source>
        <dbReference type="EMBL" id="WMV37141.1"/>
    </source>
</evidence>
<gene>
    <name evidence="1" type="ORF">MTR67_030526</name>
</gene>